<dbReference type="Proteomes" id="UP000805193">
    <property type="component" value="Unassembled WGS sequence"/>
</dbReference>
<reference evidence="1 2" key="1">
    <citation type="journal article" date="2020" name="Cell">
        <title>Large-Scale Comparative Analyses of Tick Genomes Elucidate Their Genetic Diversity and Vector Capacities.</title>
        <authorList>
            <consortium name="Tick Genome and Microbiome Consortium (TIGMIC)"/>
            <person name="Jia N."/>
            <person name="Wang J."/>
            <person name="Shi W."/>
            <person name="Du L."/>
            <person name="Sun Y."/>
            <person name="Zhan W."/>
            <person name="Jiang J.F."/>
            <person name="Wang Q."/>
            <person name="Zhang B."/>
            <person name="Ji P."/>
            <person name="Bell-Sakyi L."/>
            <person name="Cui X.M."/>
            <person name="Yuan T.T."/>
            <person name="Jiang B.G."/>
            <person name="Yang W.F."/>
            <person name="Lam T.T."/>
            <person name="Chang Q.C."/>
            <person name="Ding S.J."/>
            <person name="Wang X.J."/>
            <person name="Zhu J.G."/>
            <person name="Ruan X.D."/>
            <person name="Zhao L."/>
            <person name="Wei J.T."/>
            <person name="Ye R.Z."/>
            <person name="Que T.C."/>
            <person name="Du C.H."/>
            <person name="Zhou Y.H."/>
            <person name="Cheng J.X."/>
            <person name="Dai P.F."/>
            <person name="Guo W.B."/>
            <person name="Han X.H."/>
            <person name="Huang E.J."/>
            <person name="Li L.F."/>
            <person name="Wei W."/>
            <person name="Gao Y.C."/>
            <person name="Liu J.Z."/>
            <person name="Shao H.Z."/>
            <person name="Wang X."/>
            <person name="Wang C.C."/>
            <person name="Yang T.C."/>
            <person name="Huo Q.B."/>
            <person name="Li W."/>
            <person name="Chen H.Y."/>
            <person name="Chen S.E."/>
            <person name="Zhou L.G."/>
            <person name="Ni X.B."/>
            <person name="Tian J.H."/>
            <person name="Sheng Y."/>
            <person name="Liu T."/>
            <person name="Pan Y.S."/>
            <person name="Xia L.Y."/>
            <person name="Li J."/>
            <person name="Zhao F."/>
            <person name="Cao W.C."/>
        </authorList>
    </citation>
    <scope>NUCLEOTIDE SEQUENCE [LARGE SCALE GENOMIC DNA]</scope>
    <source>
        <strain evidence="1">Iper-2018</strain>
    </source>
</reference>
<sequence length="343" mass="37867">MKLILASWVAWCSVQLATAANLKCGYWTCPEAHGGLVNLHLVPYWRLEAVGSSEPDATASASISAVISELAPDSPRRFSLDQASDLVAYLARWWEDQNVSSRTRLRRLVDSGRLEPVGGSWTQGDEATPHYSALLDALTVGLRWLQESLGDCARPRVGWQSDTRGHSVEWASMLAQAGLQGVFLAALPENLTHFVWKADLGLAMARRHLQDSTRNLKVAGETQKACLKQNSPKWGKVSSNHRSFLWKVHRSRLITGSPRNDLCYQILALQICDRALYGSVVELPGLLSVEEVVLQNDQGDWARPRVGLESDARRHSVEQASVLAQAGLQADVGHGKIAFFVWL</sequence>
<accession>A0AC60PIK6</accession>
<gene>
    <name evidence="1" type="ORF">HPB47_003388</name>
</gene>
<keyword evidence="2" id="KW-1185">Reference proteome</keyword>
<comment type="caution">
    <text evidence="1">The sequence shown here is derived from an EMBL/GenBank/DDBJ whole genome shotgun (WGS) entry which is preliminary data.</text>
</comment>
<organism evidence="1 2">
    <name type="scientific">Ixodes persulcatus</name>
    <name type="common">Taiga tick</name>
    <dbReference type="NCBI Taxonomy" id="34615"/>
    <lineage>
        <taxon>Eukaryota</taxon>
        <taxon>Metazoa</taxon>
        <taxon>Ecdysozoa</taxon>
        <taxon>Arthropoda</taxon>
        <taxon>Chelicerata</taxon>
        <taxon>Arachnida</taxon>
        <taxon>Acari</taxon>
        <taxon>Parasitiformes</taxon>
        <taxon>Ixodida</taxon>
        <taxon>Ixodoidea</taxon>
        <taxon>Ixodidae</taxon>
        <taxon>Ixodinae</taxon>
        <taxon>Ixodes</taxon>
    </lineage>
</organism>
<name>A0AC60PIK6_IXOPE</name>
<evidence type="ECO:0000313" key="2">
    <source>
        <dbReference type="Proteomes" id="UP000805193"/>
    </source>
</evidence>
<evidence type="ECO:0000313" key="1">
    <source>
        <dbReference type="EMBL" id="KAG0420608.1"/>
    </source>
</evidence>
<proteinExistence type="predicted"/>
<dbReference type="EMBL" id="JABSTQ010010490">
    <property type="protein sequence ID" value="KAG0420608.1"/>
    <property type="molecule type" value="Genomic_DNA"/>
</dbReference>
<protein>
    <submittedName>
        <fullName evidence="1">Uncharacterized protein</fullName>
    </submittedName>
</protein>